<dbReference type="AlphaFoldDB" id="A0A5B8VP28"/>
<dbReference type="InterPro" id="IPR018551">
    <property type="entry name" value="DUF2007"/>
</dbReference>
<evidence type="ECO:0000259" key="1">
    <source>
        <dbReference type="Pfam" id="PF09413"/>
    </source>
</evidence>
<dbReference type="Proteomes" id="UP000321291">
    <property type="component" value="Chromosome"/>
</dbReference>
<dbReference type="SUPFAM" id="SSF54913">
    <property type="entry name" value="GlnB-like"/>
    <property type="match status" value="1"/>
</dbReference>
<sequence length="77" mass="8532">MEEDSITDNWKIIFSSHSAMEVQGAKNYLESEGITAHLQNELAAQIYGNAADKPKLLVKEHDIERASAILIDGGYIK</sequence>
<dbReference type="InterPro" id="IPR011322">
    <property type="entry name" value="N-reg_PII-like_a/b"/>
</dbReference>
<proteinExistence type="predicted"/>
<dbReference type="Pfam" id="PF09413">
    <property type="entry name" value="DUF2007"/>
    <property type="match status" value="1"/>
</dbReference>
<keyword evidence="3" id="KW-1185">Reference proteome</keyword>
<dbReference type="OrthoDB" id="8480302at2"/>
<evidence type="ECO:0000313" key="2">
    <source>
        <dbReference type="EMBL" id="QEC72018.1"/>
    </source>
</evidence>
<dbReference type="EMBL" id="CP042434">
    <property type="protein sequence ID" value="QEC72018.1"/>
    <property type="molecule type" value="Genomic_DNA"/>
</dbReference>
<name>A0A5B8VP28_9BACT</name>
<reference evidence="2 3" key="1">
    <citation type="journal article" date="2017" name="Int. J. Syst. Evol. Microbiol.">
        <title>Arachidicoccus ginsenosidivorans sp. nov., with ginsenoside-converting activity isolated from ginseng cultivating soil.</title>
        <authorList>
            <person name="Siddiqi M.Z."/>
            <person name="Aslam Z."/>
            <person name="Im W.T."/>
        </authorList>
    </citation>
    <scope>NUCLEOTIDE SEQUENCE [LARGE SCALE GENOMIC DNA]</scope>
    <source>
        <strain evidence="2 3">Gsoil 809</strain>
    </source>
</reference>
<evidence type="ECO:0000313" key="3">
    <source>
        <dbReference type="Proteomes" id="UP000321291"/>
    </source>
</evidence>
<feature type="domain" description="DUF2007" evidence="1">
    <location>
        <begin position="10"/>
        <end position="72"/>
    </location>
</feature>
<gene>
    <name evidence="2" type="ORF">FSB73_10430</name>
</gene>
<dbReference type="RefSeq" id="WP_146781609.1">
    <property type="nucleotide sequence ID" value="NZ_CP042434.1"/>
</dbReference>
<protein>
    <submittedName>
        <fullName evidence="2">DUF2007 domain-containing protein</fullName>
    </submittedName>
</protein>
<dbReference type="KEGG" id="agi:FSB73_10430"/>
<organism evidence="2 3">
    <name type="scientific">Arachidicoccus ginsenosidivorans</name>
    <dbReference type="NCBI Taxonomy" id="496057"/>
    <lineage>
        <taxon>Bacteria</taxon>
        <taxon>Pseudomonadati</taxon>
        <taxon>Bacteroidota</taxon>
        <taxon>Chitinophagia</taxon>
        <taxon>Chitinophagales</taxon>
        <taxon>Chitinophagaceae</taxon>
        <taxon>Arachidicoccus</taxon>
    </lineage>
</organism>
<dbReference type="Gene3D" id="3.30.70.790">
    <property type="entry name" value="UreE, C-terminal domain"/>
    <property type="match status" value="1"/>
</dbReference>
<accession>A0A5B8VP28</accession>